<keyword evidence="2" id="KW-1185">Reference proteome</keyword>
<dbReference type="RefSeq" id="WP_011795984.1">
    <property type="nucleotide sequence ID" value="NZ_CP023687.1"/>
</dbReference>
<evidence type="ECO:0000313" key="2">
    <source>
        <dbReference type="Proteomes" id="UP001242732"/>
    </source>
</evidence>
<protein>
    <recommendedName>
        <fullName evidence="3">Phage head morphogenesis domain-containing protein</fullName>
    </recommendedName>
</protein>
<organism evidence="1 2">
    <name type="scientific">Paracidovorax citrulli</name>
    <name type="common">Acidovorax citrulli</name>
    <dbReference type="NCBI Taxonomy" id="80869"/>
    <lineage>
        <taxon>Bacteria</taxon>
        <taxon>Pseudomonadati</taxon>
        <taxon>Pseudomonadota</taxon>
        <taxon>Betaproteobacteria</taxon>
        <taxon>Burkholderiales</taxon>
        <taxon>Comamonadaceae</taxon>
        <taxon>Paracidovorax</taxon>
    </lineage>
</organism>
<evidence type="ECO:0008006" key="3">
    <source>
        <dbReference type="Google" id="ProtNLM"/>
    </source>
</evidence>
<proteinExistence type="predicted"/>
<evidence type="ECO:0000313" key="1">
    <source>
        <dbReference type="EMBL" id="WIY46699.1"/>
    </source>
</evidence>
<dbReference type="Proteomes" id="UP001242732">
    <property type="component" value="Chromosome"/>
</dbReference>
<name>A0ABY9AIB0_PARCI</name>
<sequence length="308" mass="33564">MATPEQKNFEAALRERLAERAKLLLTGQAQVLQTLADARAQILGVLAGMPSDWQQWQLQRLLGQIEDILQASTGRAGIAFDLRMQDGWRQGEDLVDKPLGAAGHAVEMRLAALDVGVLKQMQAFGRLRLKDVGTEATSRIGRQLGLVTIGTQTPFEAIKAVQSILGAETDRRATTIVHTSVSQVFAVAGKERLAQAAPLVPGLGKQWRRSGKIHSRWTHDLMDGQVVDAGKDFKVPNPSGGFDMMACPHDPKAPAEQVINCGCISIPWLKSWQVMTPGAKPFTQRELQLDGRKAALDQAAKKAGRRVE</sequence>
<dbReference type="EMBL" id="CP127363">
    <property type="protein sequence ID" value="WIY46699.1"/>
    <property type="molecule type" value="Genomic_DNA"/>
</dbReference>
<gene>
    <name evidence="1" type="ORF">QRO08_12590</name>
</gene>
<accession>A0ABY9AIB0</accession>
<reference evidence="1 2" key="1">
    <citation type="submission" date="2023-06" db="EMBL/GenBank/DDBJ databases">
        <authorList>
            <person name="Ham H."/>
            <person name="Park D.S."/>
        </authorList>
    </citation>
    <scope>NUCLEOTIDE SEQUENCE [LARGE SCALE GENOMIC DNA]</scope>
    <source>
        <strain evidence="1 2">KACC 17005</strain>
    </source>
</reference>